<name>A0A6C0GZK8_9ZZZZ</name>
<dbReference type="EMBL" id="MN739831">
    <property type="protein sequence ID" value="QHT73738.1"/>
    <property type="molecule type" value="Genomic_DNA"/>
</dbReference>
<sequence>MNKNKFNSNSDITWETVRPKKNIKQNLDKQLADKQLGDKQFVNMEENENYVPKKEREEIDSILESDISIFDKVKNLNKKVNNFVHFKKNQKHSNIDWRKRLNVYIIHRCCKQNKHEIIANIIDNTSDYKIYSNAVSSTMSGNTCLFDAAYFGSDLCLNYLINREADIKHVNKRGETIYDIIECGKKDAMKRYPHASEIVEERYNDCIRLVKQAEDELKEGIKKVIIENVKEFNDTFEFASLKDNIIKYIINPPKFKNFISHIKELKLTDLLCEVLEDEDIQDLMIDNPYVTALI</sequence>
<dbReference type="AlphaFoldDB" id="A0A6C0GZK8"/>
<dbReference type="InterPro" id="IPR036770">
    <property type="entry name" value="Ankyrin_rpt-contain_sf"/>
</dbReference>
<dbReference type="SUPFAM" id="SSF48403">
    <property type="entry name" value="Ankyrin repeat"/>
    <property type="match status" value="1"/>
</dbReference>
<dbReference type="Gene3D" id="1.25.40.20">
    <property type="entry name" value="Ankyrin repeat-containing domain"/>
    <property type="match status" value="1"/>
</dbReference>
<accession>A0A6C0GZK8</accession>
<protein>
    <recommendedName>
        <fullName evidence="2">Ankyrin repeat protein</fullName>
    </recommendedName>
</protein>
<organism evidence="1">
    <name type="scientific">viral metagenome</name>
    <dbReference type="NCBI Taxonomy" id="1070528"/>
    <lineage>
        <taxon>unclassified sequences</taxon>
        <taxon>metagenomes</taxon>
        <taxon>organismal metagenomes</taxon>
    </lineage>
</organism>
<evidence type="ECO:0000313" key="1">
    <source>
        <dbReference type="EMBL" id="QHT73738.1"/>
    </source>
</evidence>
<proteinExistence type="predicted"/>
<evidence type="ECO:0008006" key="2">
    <source>
        <dbReference type="Google" id="ProtNLM"/>
    </source>
</evidence>
<reference evidence="1" key="1">
    <citation type="journal article" date="2020" name="Nature">
        <title>Giant virus diversity and host interactions through global metagenomics.</title>
        <authorList>
            <person name="Schulz F."/>
            <person name="Roux S."/>
            <person name="Paez-Espino D."/>
            <person name="Jungbluth S."/>
            <person name="Walsh D.A."/>
            <person name="Denef V.J."/>
            <person name="McMahon K.D."/>
            <person name="Konstantinidis K.T."/>
            <person name="Eloe-Fadrosh E.A."/>
            <person name="Kyrpides N.C."/>
            <person name="Woyke T."/>
        </authorList>
    </citation>
    <scope>NUCLEOTIDE SEQUENCE</scope>
    <source>
        <strain evidence="1">GVMAG-M-3300023179-4</strain>
    </source>
</reference>